<feature type="chain" id="PRO_5042863695" description="AB hydrolase-1 domain-containing protein" evidence="3">
    <location>
        <begin position="23"/>
        <end position="554"/>
    </location>
</feature>
<dbReference type="PANTHER" id="PTHR43248">
    <property type="entry name" value="2-SUCCINYL-6-HYDROXY-2,4-CYCLOHEXADIENE-1-CARBOXYLATE SYNTHASE"/>
    <property type="match status" value="1"/>
</dbReference>
<keyword evidence="6" id="KW-1185">Reference proteome</keyword>
<dbReference type="PANTHER" id="PTHR43248:SF2">
    <property type="entry name" value="PROLYL AMINOPEPTIDASE"/>
    <property type="match status" value="1"/>
</dbReference>
<dbReference type="GO" id="GO:0006508">
    <property type="term" value="P:proteolysis"/>
    <property type="evidence" value="ECO:0007669"/>
    <property type="project" value="InterPro"/>
</dbReference>
<sequence length="554" mass="60966">MAAVSLRCAAAIATVTVGPAAAAFPLRRHPAFLRAPGAVGLRFSSCRIPREGASMSSSAAAAERAPDAWYAVPGLSLRDHRFTVPLDYSSPDRGAITVFAREVVAGRSRFPGAALICLRSAVRSVFTVRPAVFAGSVCGIGVLFGKYRPGKEGTSMPYLLYLQGGPGFESPRPMEAGGWLKKACEDHRVVLLDQRGTGLSTPLTPSSLSQITSPAEQVEFLKHFRADNIVKDAEFIRIHLDPEAKPWTVLGQSYGGFCAVTYLSFAPKGLKSVLLTGGIPPLGEPCTADTVYRACFKQVQQQNEKYYKRYPQDIQVIHEIVRYLSESEGGGVLLPSGGRLTPKMLQCLGLSGLGSGGGFERMHYLFERVWDPVLVPGAKKRISYYFLKEFEMWLGFNQNPLYALLHESIYCQGSSSKWSAEKIYSEHGSLFDPIKATEEGRPVYFTGEMVFPCMFDEIHALRDLKEAAHLLAEKEDWPPLYDVNALNNNKVPVAAAVYYEDMYVNFNIAKETASQIAGIRLWVTNEYMHSGIRDGGSHVFEHLMGLLNGKKPLF</sequence>
<dbReference type="SUPFAM" id="SSF53474">
    <property type="entry name" value="alpha/beta-Hydrolases"/>
    <property type="match status" value="1"/>
</dbReference>
<evidence type="ECO:0000256" key="1">
    <source>
        <dbReference type="ARBA" id="ARBA00010088"/>
    </source>
</evidence>
<dbReference type="Pfam" id="PF00561">
    <property type="entry name" value="Abhydrolase_1"/>
    <property type="match status" value="1"/>
</dbReference>
<gene>
    <name evidence="5" type="ORF">U9M48_029655</name>
</gene>
<keyword evidence="2" id="KW-0378">Hydrolase</keyword>
<organism evidence="5 6">
    <name type="scientific">Paspalum notatum var. saurae</name>
    <dbReference type="NCBI Taxonomy" id="547442"/>
    <lineage>
        <taxon>Eukaryota</taxon>
        <taxon>Viridiplantae</taxon>
        <taxon>Streptophyta</taxon>
        <taxon>Embryophyta</taxon>
        <taxon>Tracheophyta</taxon>
        <taxon>Spermatophyta</taxon>
        <taxon>Magnoliopsida</taxon>
        <taxon>Liliopsida</taxon>
        <taxon>Poales</taxon>
        <taxon>Poaceae</taxon>
        <taxon>PACMAD clade</taxon>
        <taxon>Panicoideae</taxon>
        <taxon>Andropogonodae</taxon>
        <taxon>Paspaleae</taxon>
        <taxon>Paspalinae</taxon>
        <taxon>Paspalum</taxon>
    </lineage>
</organism>
<evidence type="ECO:0000313" key="5">
    <source>
        <dbReference type="EMBL" id="WVZ82388.1"/>
    </source>
</evidence>
<dbReference type="Proteomes" id="UP001341281">
    <property type="component" value="Chromosome 06"/>
</dbReference>
<feature type="domain" description="AB hydrolase-1" evidence="4">
    <location>
        <begin position="159"/>
        <end position="318"/>
    </location>
</feature>
<dbReference type="PRINTS" id="PR00793">
    <property type="entry name" value="PROAMNOPTASE"/>
</dbReference>
<feature type="signal peptide" evidence="3">
    <location>
        <begin position="1"/>
        <end position="22"/>
    </location>
</feature>
<dbReference type="EMBL" id="CP144750">
    <property type="protein sequence ID" value="WVZ82388.1"/>
    <property type="molecule type" value="Genomic_DNA"/>
</dbReference>
<evidence type="ECO:0000313" key="6">
    <source>
        <dbReference type="Proteomes" id="UP001341281"/>
    </source>
</evidence>
<proteinExistence type="inferred from homology"/>
<evidence type="ECO:0000259" key="4">
    <source>
        <dbReference type="Pfam" id="PF00561"/>
    </source>
</evidence>
<comment type="similarity">
    <text evidence="1">Belongs to the peptidase S33 family.</text>
</comment>
<keyword evidence="3" id="KW-0732">Signal</keyword>
<evidence type="ECO:0000256" key="2">
    <source>
        <dbReference type="ARBA" id="ARBA00022801"/>
    </source>
</evidence>
<dbReference type="GO" id="GO:0008233">
    <property type="term" value="F:peptidase activity"/>
    <property type="evidence" value="ECO:0007669"/>
    <property type="project" value="InterPro"/>
</dbReference>
<name>A0AAQ3TZA8_PASNO</name>
<dbReference type="InterPro" id="IPR002410">
    <property type="entry name" value="Peptidase_S33"/>
</dbReference>
<reference evidence="5 6" key="1">
    <citation type="submission" date="2024-02" db="EMBL/GenBank/DDBJ databases">
        <title>High-quality chromosome-scale genome assembly of Pensacola bahiagrass (Paspalum notatum Flugge var. saurae).</title>
        <authorList>
            <person name="Vega J.M."/>
            <person name="Podio M."/>
            <person name="Orjuela J."/>
            <person name="Siena L.A."/>
            <person name="Pessino S.C."/>
            <person name="Combes M.C."/>
            <person name="Mariac C."/>
            <person name="Albertini E."/>
            <person name="Pupilli F."/>
            <person name="Ortiz J.P.A."/>
            <person name="Leblanc O."/>
        </authorList>
    </citation>
    <scope>NUCLEOTIDE SEQUENCE [LARGE SCALE GENOMIC DNA]</scope>
    <source>
        <strain evidence="5">R1</strain>
        <tissue evidence="5">Leaf</tissue>
    </source>
</reference>
<protein>
    <recommendedName>
        <fullName evidence="4">AB hydrolase-1 domain-containing protein</fullName>
    </recommendedName>
</protein>
<dbReference type="Gene3D" id="3.40.50.1820">
    <property type="entry name" value="alpha/beta hydrolase"/>
    <property type="match status" value="1"/>
</dbReference>
<dbReference type="InterPro" id="IPR000073">
    <property type="entry name" value="AB_hydrolase_1"/>
</dbReference>
<dbReference type="AlphaFoldDB" id="A0AAQ3TZA8"/>
<dbReference type="InterPro" id="IPR029058">
    <property type="entry name" value="AB_hydrolase_fold"/>
</dbReference>
<evidence type="ECO:0000256" key="3">
    <source>
        <dbReference type="SAM" id="SignalP"/>
    </source>
</evidence>
<dbReference type="InterPro" id="IPR051601">
    <property type="entry name" value="Serine_prot/Carboxylest_S33"/>
</dbReference>
<accession>A0AAQ3TZA8</accession>